<keyword evidence="2" id="KW-0812">Transmembrane</keyword>
<evidence type="ECO:0000313" key="3">
    <source>
        <dbReference type="EMBL" id="GLY75867.1"/>
    </source>
</evidence>
<dbReference type="Pfam" id="PF13560">
    <property type="entry name" value="HTH_31"/>
    <property type="match status" value="1"/>
</dbReference>
<organism evidence="3 4">
    <name type="scientific">Actinoallomurus iriomotensis</name>
    <dbReference type="NCBI Taxonomy" id="478107"/>
    <lineage>
        <taxon>Bacteria</taxon>
        <taxon>Bacillati</taxon>
        <taxon>Actinomycetota</taxon>
        <taxon>Actinomycetes</taxon>
        <taxon>Streptosporangiales</taxon>
        <taxon>Thermomonosporaceae</taxon>
        <taxon>Actinoallomurus</taxon>
    </lineage>
</organism>
<accession>A0A9W6RKU8</accession>
<evidence type="ECO:0000256" key="2">
    <source>
        <dbReference type="SAM" id="Phobius"/>
    </source>
</evidence>
<dbReference type="GO" id="GO:0003677">
    <property type="term" value="F:DNA binding"/>
    <property type="evidence" value="ECO:0007669"/>
    <property type="project" value="InterPro"/>
</dbReference>
<gene>
    <name evidence="3" type="ORF">Airi01_041340</name>
</gene>
<keyword evidence="2" id="KW-1133">Transmembrane helix</keyword>
<feature type="compositionally biased region" description="Basic and acidic residues" evidence="1">
    <location>
        <begin position="87"/>
        <end position="97"/>
    </location>
</feature>
<dbReference type="RefSeq" id="WP_285623403.1">
    <property type="nucleotide sequence ID" value="NZ_BSTJ01000004.1"/>
</dbReference>
<dbReference type="Gene3D" id="1.10.260.40">
    <property type="entry name" value="lambda repressor-like DNA-binding domains"/>
    <property type="match status" value="1"/>
</dbReference>
<feature type="compositionally biased region" description="Basic and acidic residues" evidence="1">
    <location>
        <begin position="1"/>
        <end position="17"/>
    </location>
</feature>
<dbReference type="CDD" id="cd00093">
    <property type="entry name" value="HTH_XRE"/>
    <property type="match status" value="1"/>
</dbReference>
<dbReference type="Proteomes" id="UP001165135">
    <property type="component" value="Unassembled WGS sequence"/>
</dbReference>
<dbReference type="EMBL" id="BSTJ01000004">
    <property type="protein sequence ID" value="GLY75867.1"/>
    <property type="molecule type" value="Genomic_DNA"/>
</dbReference>
<name>A0A9W6RKU8_9ACTN</name>
<comment type="caution">
    <text evidence="3">The sequence shown here is derived from an EMBL/GenBank/DDBJ whole genome shotgun (WGS) entry which is preliminary data.</text>
</comment>
<dbReference type="SUPFAM" id="SSF47413">
    <property type="entry name" value="lambda repressor-like DNA-binding domains"/>
    <property type="match status" value="1"/>
</dbReference>
<evidence type="ECO:0000313" key="4">
    <source>
        <dbReference type="Proteomes" id="UP001165135"/>
    </source>
</evidence>
<feature type="region of interest" description="Disordered" evidence="1">
    <location>
        <begin position="1"/>
        <end position="21"/>
    </location>
</feature>
<dbReference type="InterPro" id="IPR001387">
    <property type="entry name" value="Cro/C1-type_HTH"/>
</dbReference>
<feature type="region of interest" description="Disordered" evidence="1">
    <location>
        <begin position="87"/>
        <end position="125"/>
    </location>
</feature>
<reference evidence="3" key="1">
    <citation type="submission" date="2023-03" db="EMBL/GenBank/DDBJ databases">
        <title>Actinoallomurus iriomotensis NBRC 103681.</title>
        <authorList>
            <person name="Ichikawa N."/>
            <person name="Sato H."/>
            <person name="Tonouchi N."/>
        </authorList>
    </citation>
    <scope>NUCLEOTIDE SEQUENCE</scope>
    <source>
        <strain evidence="3">NBRC 103681</strain>
    </source>
</reference>
<dbReference type="AlphaFoldDB" id="A0A9W6RKU8"/>
<sequence>MKRPAEEPGPKPSKSADCDAGPRLAAELQTLRARTGKSLKELEQLVHASDSSISRYLSGRIVPPWTVIERLSRLAGDDPARLRPLWDHLTGDGHRQGDCPPPPEPSPDPAAEPPAPGPSTATVERVPLRRVDRRGRLVIAALVALTALVFGGSGVLVGRWLAPGSRPVPVVQQFAACKDWPWPGRPDGQAALAPVQVHGRDHTITVQLLTRSIDGHEMVWAQITHARYGDRVWMDWTRNDGKTWTQCGPFTTTGATFSSRAHEIAPGWRFRACGDTPRRSVDLPRDACTDFW</sequence>
<evidence type="ECO:0008006" key="5">
    <source>
        <dbReference type="Google" id="ProtNLM"/>
    </source>
</evidence>
<feature type="compositionally biased region" description="Pro residues" evidence="1">
    <location>
        <begin position="99"/>
        <end position="117"/>
    </location>
</feature>
<keyword evidence="2" id="KW-0472">Membrane</keyword>
<feature type="transmembrane region" description="Helical" evidence="2">
    <location>
        <begin position="137"/>
        <end position="162"/>
    </location>
</feature>
<dbReference type="InterPro" id="IPR010982">
    <property type="entry name" value="Lambda_DNA-bd_dom_sf"/>
</dbReference>
<protein>
    <recommendedName>
        <fullName evidence="5">HTH cro/C1-type domain-containing protein</fullName>
    </recommendedName>
</protein>
<proteinExistence type="predicted"/>
<evidence type="ECO:0000256" key="1">
    <source>
        <dbReference type="SAM" id="MobiDB-lite"/>
    </source>
</evidence>